<gene>
    <name evidence="7" type="primary">uspA_1</name>
    <name evidence="7" type="ORF">VPAL9027_01323</name>
</gene>
<dbReference type="InterPro" id="IPR014729">
    <property type="entry name" value="Rossmann-like_a/b/a_fold"/>
</dbReference>
<dbReference type="GO" id="GO:0005737">
    <property type="term" value="C:cytoplasm"/>
    <property type="evidence" value="ECO:0007669"/>
    <property type="project" value="UniProtKB-SubCell"/>
</dbReference>
<protein>
    <recommendedName>
        <fullName evidence="5">Universal stress protein</fullName>
    </recommendedName>
</protein>
<dbReference type="SUPFAM" id="SSF52402">
    <property type="entry name" value="Adenine nucleotide alpha hydrolases-like"/>
    <property type="match status" value="1"/>
</dbReference>
<dbReference type="EMBL" id="FUFT01000002">
    <property type="protein sequence ID" value="SJL83357.1"/>
    <property type="molecule type" value="Genomic_DNA"/>
</dbReference>
<feature type="domain" description="UspA" evidence="6">
    <location>
        <begin position="3"/>
        <end position="125"/>
    </location>
</feature>
<sequence length="129" mass="14519">MSYQHILVAVDLSDASHKLIEKAIAQAKPTNSQLSIVFVDEEHIVKDSQEEKRFTQKLQSLAESCDYPITETLIVMGDLHMKVAGLVENKEFDLVVFGHHHNLISRMFSSAPKLVNNVNADLLVVYLDD</sequence>
<dbReference type="PANTHER" id="PTHR46268:SF23">
    <property type="entry name" value="UNIVERSAL STRESS PROTEIN A-RELATED"/>
    <property type="match status" value="1"/>
</dbReference>
<evidence type="ECO:0000256" key="4">
    <source>
        <dbReference type="ARBA" id="ARBA00022490"/>
    </source>
</evidence>
<dbReference type="PANTHER" id="PTHR46268">
    <property type="entry name" value="STRESS RESPONSE PROTEIN NHAX"/>
    <property type="match status" value="1"/>
</dbReference>
<evidence type="ECO:0000313" key="7">
    <source>
        <dbReference type="EMBL" id="SJL83357.1"/>
    </source>
</evidence>
<accession>A0A1R4B364</accession>
<dbReference type="Pfam" id="PF00582">
    <property type="entry name" value="Usp"/>
    <property type="match status" value="1"/>
</dbReference>
<evidence type="ECO:0000256" key="5">
    <source>
        <dbReference type="PIRNR" id="PIRNR006276"/>
    </source>
</evidence>
<dbReference type="Proteomes" id="UP000189475">
    <property type="component" value="Unassembled WGS sequence"/>
</dbReference>
<evidence type="ECO:0000259" key="6">
    <source>
        <dbReference type="Pfam" id="PF00582"/>
    </source>
</evidence>
<evidence type="ECO:0000313" key="8">
    <source>
        <dbReference type="Proteomes" id="UP000189475"/>
    </source>
</evidence>
<dbReference type="Gene3D" id="3.40.50.620">
    <property type="entry name" value="HUPs"/>
    <property type="match status" value="1"/>
</dbReference>
<evidence type="ECO:0000256" key="1">
    <source>
        <dbReference type="ARBA" id="ARBA00004496"/>
    </source>
</evidence>
<evidence type="ECO:0000256" key="2">
    <source>
        <dbReference type="ARBA" id="ARBA00008791"/>
    </source>
</evidence>
<dbReference type="AlphaFoldDB" id="A0A1R4B364"/>
<dbReference type="PIRSF" id="PIRSF006276">
    <property type="entry name" value="UspA"/>
    <property type="match status" value="1"/>
</dbReference>
<organism evidence="7 8">
    <name type="scientific">Vibrio palustris</name>
    <dbReference type="NCBI Taxonomy" id="1918946"/>
    <lineage>
        <taxon>Bacteria</taxon>
        <taxon>Pseudomonadati</taxon>
        <taxon>Pseudomonadota</taxon>
        <taxon>Gammaproteobacteria</taxon>
        <taxon>Vibrionales</taxon>
        <taxon>Vibrionaceae</taxon>
        <taxon>Vibrio</taxon>
    </lineage>
</organism>
<comment type="similarity">
    <text evidence="2 5">Belongs to the universal stress protein A family.</text>
</comment>
<dbReference type="InterPro" id="IPR006016">
    <property type="entry name" value="UspA"/>
</dbReference>
<reference evidence="7 8" key="1">
    <citation type="submission" date="2017-02" db="EMBL/GenBank/DDBJ databases">
        <authorList>
            <person name="Peterson S.W."/>
        </authorList>
    </citation>
    <scope>NUCLEOTIDE SEQUENCE [LARGE SCALE GENOMIC DNA]</scope>
    <source>
        <strain evidence="7 8">CECT 9027</strain>
    </source>
</reference>
<evidence type="ECO:0000256" key="3">
    <source>
        <dbReference type="ARBA" id="ARBA00011738"/>
    </source>
</evidence>
<dbReference type="STRING" id="1918946.VPAL9027_01323"/>
<keyword evidence="8" id="KW-1185">Reference proteome</keyword>
<keyword evidence="4 5" id="KW-0963">Cytoplasm</keyword>
<dbReference type="OrthoDB" id="9792500at2"/>
<name>A0A1R4B364_9VIBR</name>
<dbReference type="InterPro" id="IPR006015">
    <property type="entry name" value="Universal_stress_UspA"/>
</dbReference>
<proteinExistence type="inferred from homology"/>
<comment type="subcellular location">
    <subcellularLocation>
        <location evidence="1 5">Cytoplasm</location>
    </subcellularLocation>
</comment>
<dbReference type="RefSeq" id="WP_077313397.1">
    <property type="nucleotide sequence ID" value="NZ_AP024887.1"/>
</dbReference>
<comment type="subunit">
    <text evidence="3">Homodimer.</text>
</comment>